<comment type="caution">
    <text evidence="1">The sequence shown here is derived from an EMBL/GenBank/DDBJ whole genome shotgun (WGS) entry which is preliminary data.</text>
</comment>
<organism evidence="1 2">
    <name type="scientific">Desmophyllum pertusum</name>
    <dbReference type="NCBI Taxonomy" id="174260"/>
    <lineage>
        <taxon>Eukaryota</taxon>
        <taxon>Metazoa</taxon>
        <taxon>Cnidaria</taxon>
        <taxon>Anthozoa</taxon>
        <taxon>Hexacorallia</taxon>
        <taxon>Scleractinia</taxon>
        <taxon>Caryophylliina</taxon>
        <taxon>Caryophylliidae</taxon>
        <taxon>Desmophyllum</taxon>
    </lineage>
</organism>
<evidence type="ECO:0000313" key="1">
    <source>
        <dbReference type="EMBL" id="KAJ7373640.1"/>
    </source>
</evidence>
<dbReference type="EMBL" id="MU826830">
    <property type="protein sequence ID" value="KAJ7373640.1"/>
    <property type="molecule type" value="Genomic_DNA"/>
</dbReference>
<proteinExistence type="predicted"/>
<dbReference type="AlphaFoldDB" id="A0A9W9Z258"/>
<dbReference type="Proteomes" id="UP001163046">
    <property type="component" value="Unassembled WGS sequence"/>
</dbReference>
<evidence type="ECO:0000313" key="2">
    <source>
        <dbReference type="Proteomes" id="UP001163046"/>
    </source>
</evidence>
<protein>
    <submittedName>
        <fullName evidence="1">Uncharacterized protein</fullName>
    </submittedName>
</protein>
<reference evidence="1" key="1">
    <citation type="submission" date="2023-01" db="EMBL/GenBank/DDBJ databases">
        <title>Genome assembly of the deep-sea coral Lophelia pertusa.</title>
        <authorList>
            <person name="Herrera S."/>
            <person name="Cordes E."/>
        </authorList>
    </citation>
    <scope>NUCLEOTIDE SEQUENCE</scope>
    <source>
        <strain evidence="1">USNM1676648</strain>
        <tissue evidence="1">Polyp</tissue>
    </source>
</reference>
<gene>
    <name evidence="1" type="ORF">OS493_011249</name>
</gene>
<sequence>MAQSTFSKTSTLCFLCKTGLEMIAGKRGKKFESEPEVNIIQRTVCLYYFHENEQRFGKKCGAHTAKVTKIKQFQQSYANQPYFARVILFQTFVTAKKFIQDCSKIVVLHF</sequence>
<accession>A0A9W9Z258</accession>
<keyword evidence="2" id="KW-1185">Reference proteome</keyword>
<name>A0A9W9Z258_9CNID</name>